<accession>A0A1Y6CXC2</accession>
<dbReference type="Proteomes" id="UP000192923">
    <property type="component" value="Unassembled WGS sequence"/>
</dbReference>
<gene>
    <name evidence="2" type="ORF">SAMN02949497_2265</name>
</gene>
<feature type="chain" id="PRO_5012734919" evidence="1">
    <location>
        <begin position="30"/>
        <end position="382"/>
    </location>
</feature>
<dbReference type="OrthoDB" id="5561919at2"/>
<name>A0A1Y6CXC2_9GAMM</name>
<protein>
    <submittedName>
        <fullName evidence="2">Uncharacterized protein</fullName>
    </submittedName>
</protein>
<organism evidence="2 3">
    <name type="scientific">Methylomagnum ishizawai</name>
    <dbReference type="NCBI Taxonomy" id="1760988"/>
    <lineage>
        <taxon>Bacteria</taxon>
        <taxon>Pseudomonadati</taxon>
        <taxon>Pseudomonadota</taxon>
        <taxon>Gammaproteobacteria</taxon>
        <taxon>Methylococcales</taxon>
        <taxon>Methylococcaceae</taxon>
        <taxon>Methylomagnum</taxon>
    </lineage>
</organism>
<dbReference type="EMBL" id="FXAM01000001">
    <property type="protein sequence ID" value="SMF94926.1"/>
    <property type="molecule type" value="Genomic_DNA"/>
</dbReference>
<dbReference type="RefSeq" id="WP_085212727.1">
    <property type="nucleotide sequence ID" value="NZ_FXAM01000001.1"/>
</dbReference>
<dbReference type="AlphaFoldDB" id="A0A1Y6CXC2"/>
<proteinExistence type="predicted"/>
<evidence type="ECO:0000313" key="2">
    <source>
        <dbReference type="EMBL" id="SMF94926.1"/>
    </source>
</evidence>
<reference evidence="2 3" key="1">
    <citation type="submission" date="2016-12" db="EMBL/GenBank/DDBJ databases">
        <authorList>
            <person name="Song W.-J."/>
            <person name="Kurnit D.M."/>
        </authorList>
    </citation>
    <scope>NUCLEOTIDE SEQUENCE [LARGE SCALE GENOMIC DNA]</scope>
    <source>
        <strain evidence="2 3">175</strain>
    </source>
</reference>
<evidence type="ECO:0000313" key="3">
    <source>
        <dbReference type="Proteomes" id="UP000192923"/>
    </source>
</evidence>
<feature type="signal peptide" evidence="1">
    <location>
        <begin position="1"/>
        <end position="29"/>
    </location>
</feature>
<keyword evidence="3" id="KW-1185">Reference proteome</keyword>
<evidence type="ECO:0000256" key="1">
    <source>
        <dbReference type="SAM" id="SignalP"/>
    </source>
</evidence>
<sequence length="382" mass="39616">MKNNTKLFRAAKIAGAMTALFLASGQVSAHVSYGHALYDDSGTNPGGNGGTVAEETVMHVAASNKGTASCQGAGCASAVTSITASGNAGWLGGHNATFWGNSHDNRFMWFYISKPTVIQFTITGNANADFTSTMPGSTLGTVPIDTLNPAYNLFYGAVPHLSHDGAYGAFNTGFAQWSSWAQASLPAGQKTYITGPNKKFRFIGTGAVTSEGNAIYNRPYTTDAGSLNLPSQAIAAGTTQHMGTYGGFKTPGTCPSGAGGFWMANSVTQVTYGDGSSLTDHSACLEFVRGAANTTGNTLDSGRIKLTKPGVYTLIVGGANKVDYTQLLADAKLTGMGPEGCATDASGNCLNGSAATATDWDRYKNVDRRARSFTIQFSGTPK</sequence>
<keyword evidence="1" id="KW-0732">Signal</keyword>